<accession>A0ABT4QBY6</accession>
<evidence type="ECO:0000313" key="5">
    <source>
        <dbReference type="EMBL" id="MCZ8514195.1"/>
    </source>
</evidence>
<dbReference type="InterPro" id="IPR008979">
    <property type="entry name" value="Galactose-bd-like_sf"/>
</dbReference>
<name>A0ABT4QBY6_9BACL</name>
<dbReference type="PROSITE" id="PS01124">
    <property type="entry name" value="HTH_ARAC_FAMILY_2"/>
    <property type="match status" value="1"/>
</dbReference>
<keyword evidence="3" id="KW-0804">Transcription</keyword>
<evidence type="ECO:0000256" key="3">
    <source>
        <dbReference type="ARBA" id="ARBA00023163"/>
    </source>
</evidence>
<dbReference type="PANTHER" id="PTHR43280:SF2">
    <property type="entry name" value="HTH-TYPE TRANSCRIPTIONAL REGULATOR EXSA"/>
    <property type="match status" value="1"/>
</dbReference>
<evidence type="ECO:0000256" key="2">
    <source>
        <dbReference type="ARBA" id="ARBA00023125"/>
    </source>
</evidence>
<organism evidence="5 6">
    <name type="scientific">Paenibacillus gyeongsangnamensis</name>
    <dbReference type="NCBI Taxonomy" id="3388067"/>
    <lineage>
        <taxon>Bacteria</taxon>
        <taxon>Bacillati</taxon>
        <taxon>Bacillota</taxon>
        <taxon>Bacilli</taxon>
        <taxon>Bacillales</taxon>
        <taxon>Paenibacillaceae</taxon>
        <taxon>Paenibacillus</taxon>
    </lineage>
</organism>
<dbReference type="EMBL" id="JAQAGZ010000011">
    <property type="protein sequence ID" value="MCZ8514195.1"/>
    <property type="molecule type" value="Genomic_DNA"/>
</dbReference>
<dbReference type="SUPFAM" id="SSF49785">
    <property type="entry name" value="Galactose-binding domain-like"/>
    <property type="match status" value="1"/>
</dbReference>
<sequence>MSIRKARESNVHKAQWKRRISRFLTGVHVVVSFLPGTGAAQSDSLALNKLSAKSSDTSSGRAAAAIDGNTSTYGQPLAADRKDDGIEWLTVDLGTAATFDESRERIGQYDSTALPSVSFLDSVYISDASGKKLTEDDTISNTMSDLLLHSLKEDGIMPNAYREIHSVRDTQLRTSWIGTLTGSFSEELPWPEAAGDFCLLLARKGRGELEMGGSIHAFLPGYYYLLEPGTRGRLTLSVDSSALAVCFTLHDDELERWILLMPKVGISEAAETEVLEQWVPALEQRSMDPHPLMPYRVDAGVKAVLLTLMQGPLPDNGPLANGTDGRSFASFPMADYVRNHYADKLTLDDMARHFGFHPHYIIKMFNQRIGMSPIQYLQEVRLQKAMEMLEQTQLTVSEISERLGWTTSYFSRLFHERKGMPPTQFRKKQERGVAKNGLLPMSYELKRSQQAERA</sequence>
<dbReference type="InterPro" id="IPR009057">
    <property type="entry name" value="Homeodomain-like_sf"/>
</dbReference>
<dbReference type="SMART" id="SM00342">
    <property type="entry name" value="HTH_ARAC"/>
    <property type="match status" value="1"/>
</dbReference>
<protein>
    <submittedName>
        <fullName evidence="5">Helix-turn-helix domain-containing protein</fullName>
    </submittedName>
</protein>
<evidence type="ECO:0000259" key="4">
    <source>
        <dbReference type="PROSITE" id="PS01124"/>
    </source>
</evidence>
<dbReference type="RefSeq" id="WP_269882723.1">
    <property type="nucleotide sequence ID" value="NZ_JAQAGZ010000011.1"/>
</dbReference>
<proteinExistence type="predicted"/>
<dbReference type="Gene3D" id="2.60.120.260">
    <property type="entry name" value="Galactose-binding domain-like"/>
    <property type="match status" value="1"/>
</dbReference>
<dbReference type="InterPro" id="IPR018060">
    <property type="entry name" value="HTH_AraC"/>
</dbReference>
<dbReference type="Gene3D" id="1.10.10.60">
    <property type="entry name" value="Homeodomain-like"/>
    <property type="match status" value="2"/>
</dbReference>
<dbReference type="Proteomes" id="UP001527882">
    <property type="component" value="Unassembled WGS sequence"/>
</dbReference>
<keyword evidence="1" id="KW-0805">Transcription regulation</keyword>
<gene>
    <name evidence="5" type="ORF">O9H85_17525</name>
</gene>
<keyword evidence="6" id="KW-1185">Reference proteome</keyword>
<dbReference type="PANTHER" id="PTHR43280">
    <property type="entry name" value="ARAC-FAMILY TRANSCRIPTIONAL REGULATOR"/>
    <property type="match status" value="1"/>
</dbReference>
<dbReference type="Pfam" id="PF12833">
    <property type="entry name" value="HTH_18"/>
    <property type="match status" value="1"/>
</dbReference>
<reference evidence="5 6" key="1">
    <citation type="submission" date="2022-12" db="EMBL/GenBank/DDBJ databases">
        <title>Draft genome sequence of Paenibacillus sp. dW9.</title>
        <authorList>
            <person name="Choi E.-W."/>
            <person name="Kim D.-U."/>
        </authorList>
    </citation>
    <scope>NUCLEOTIDE SEQUENCE [LARGE SCALE GENOMIC DNA]</scope>
    <source>
        <strain evidence="6">dW9</strain>
    </source>
</reference>
<evidence type="ECO:0000256" key="1">
    <source>
        <dbReference type="ARBA" id="ARBA00023015"/>
    </source>
</evidence>
<comment type="caution">
    <text evidence="5">The sequence shown here is derived from an EMBL/GenBank/DDBJ whole genome shotgun (WGS) entry which is preliminary data.</text>
</comment>
<evidence type="ECO:0000313" key="6">
    <source>
        <dbReference type="Proteomes" id="UP001527882"/>
    </source>
</evidence>
<feature type="domain" description="HTH araC/xylS-type" evidence="4">
    <location>
        <begin position="331"/>
        <end position="428"/>
    </location>
</feature>
<keyword evidence="2" id="KW-0238">DNA-binding</keyword>
<dbReference type="SUPFAM" id="SSF46689">
    <property type="entry name" value="Homeodomain-like"/>
    <property type="match status" value="2"/>
</dbReference>